<protein>
    <submittedName>
        <fullName evidence="1">Uncharacterized protein</fullName>
    </submittedName>
</protein>
<dbReference type="EMBL" id="CP011125">
    <property type="protein sequence ID" value="AKF04700.1"/>
    <property type="molecule type" value="Genomic_DNA"/>
</dbReference>
<proteinExistence type="predicted"/>
<evidence type="ECO:0000313" key="1">
    <source>
        <dbReference type="EMBL" id="AKF04700.1"/>
    </source>
</evidence>
<gene>
    <name evidence="1" type="ORF">DB32_001849</name>
</gene>
<dbReference type="AlphaFoldDB" id="A0A0F6W0Y8"/>
<accession>A0A0F6W0Y8</accession>
<name>A0A0F6W0Y8_9BACT</name>
<dbReference type="KEGG" id="samy:DB32_001849"/>
<organism evidence="1 2">
    <name type="scientific">Sandaracinus amylolyticus</name>
    <dbReference type="NCBI Taxonomy" id="927083"/>
    <lineage>
        <taxon>Bacteria</taxon>
        <taxon>Pseudomonadati</taxon>
        <taxon>Myxococcota</taxon>
        <taxon>Polyangia</taxon>
        <taxon>Polyangiales</taxon>
        <taxon>Sandaracinaceae</taxon>
        <taxon>Sandaracinus</taxon>
    </lineage>
</organism>
<dbReference type="Proteomes" id="UP000034883">
    <property type="component" value="Chromosome"/>
</dbReference>
<reference evidence="1 2" key="1">
    <citation type="submission" date="2015-03" db="EMBL/GenBank/DDBJ databases">
        <title>Genome assembly of Sandaracinus amylolyticus DSM 53668.</title>
        <authorList>
            <person name="Sharma G."/>
            <person name="Subramanian S."/>
        </authorList>
    </citation>
    <scope>NUCLEOTIDE SEQUENCE [LARGE SCALE GENOMIC DNA]</scope>
    <source>
        <strain evidence="1 2">DSM 53668</strain>
    </source>
</reference>
<evidence type="ECO:0000313" key="2">
    <source>
        <dbReference type="Proteomes" id="UP000034883"/>
    </source>
</evidence>
<keyword evidence="2" id="KW-1185">Reference proteome</keyword>
<sequence length="393" mass="44680">MRCATGSSTIRDSDMPIHIVPHDPQWKMRVDAFNTRMREGGSQYGFYVDALPVWLPKRSADQPVWREYWLAVEDGEHVRAGYALKPQAWWIRGETKMVADWQGPFSEGAYDNRYGALGLRLFRDMLKKQPLLFSWGHGGDDAPVLQLLNKLKWTMIPTPFLLRVVRPFHFARKNKYLREQPRTRLALDIAAFTGAASIGGRALHSVLRLRSMRRFTSQAEVVPSFGAWADALWERAKNDYDAIAVRDARVMNTLLPPGETQPEWSEQIRLRVRDAKGEDLGWAVVCVREMKGHHRYGDCRVGTVVDYLAPVAHAGEVVHAAFDFLRDRGAELVIANQADPRWVRAFEDNGFVKLEGKRLFCAAPPLAEALAPLEKTRERFFVSNMDGHGPMGL</sequence>